<dbReference type="InterPro" id="IPR006680">
    <property type="entry name" value="Amidohydro-rel"/>
</dbReference>
<dbReference type="PANTHER" id="PTHR11113:SF14">
    <property type="entry name" value="N-ACETYLGLUCOSAMINE-6-PHOSPHATE DEACETYLASE"/>
    <property type="match status" value="1"/>
</dbReference>
<gene>
    <name evidence="4" type="ORF">FFLO_04852</name>
</gene>
<dbReference type="PANTHER" id="PTHR11113">
    <property type="entry name" value="N-ACETYLGLUCOSAMINE-6-PHOSPHATE DEACETYLASE"/>
    <property type="match status" value="1"/>
</dbReference>
<organism evidence="4 5">
    <name type="scientific">Filobasidium floriforme</name>
    <dbReference type="NCBI Taxonomy" id="5210"/>
    <lineage>
        <taxon>Eukaryota</taxon>
        <taxon>Fungi</taxon>
        <taxon>Dikarya</taxon>
        <taxon>Basidiomycota</taxon>
        <taxon>Agaricomycotina</taxon>
        <taxon>Tremellomycetes</taxon>
        <taxon>Filobasidiales</taxon>
        <taxon>Filobasidiaceae</taxon>
        <taxon>Filobasidium</taxon>
    </lineage>
</organism>
<evidence type="ECO:0000313" key="5">
    <source>
        <dbReference type="Proteomes" id="UP000812966"/>
    </source>
</evidence>
<dbReference type="InterPro" id="IPR032466">
    <property type="entry name" value="Metal_Hydrolase"/>
</dbReference>
<dbReference type="GO" id="GO:0008448">
    <property type="term" value="F:N-acetylglucosamine-6-phosphate deacetylase activity"/>
    <property type="evidence" value="ECO:0007669"/>
    <property type="project" value="TreeGrafter"/>
</dbReference>
<protein>
    <recommendedName>
        <fullName evidence="3">Amidohydrolase-related domain-containing protein</fullName>
    </recommendedName>
</protein>
<sequence length="559" mass="59962">MINAAPLASPLVRLSNAYLVDPEDGSLTTATASVWIDENSGRIVHIAYDEDDEVAMNSGRRSLASFYAHNGLAEGREHELETCRTVDLDQAILSPGLIDVQINGCFGVDFSDWPSEDVLGRTAEEAYLDGLEKAARDLTCTGVTSFVPTIISQTSKSYENIVPAIETAFKRAQKSILGYHLEGPFISTQKPGCHPQDNLTEAKGGWDTFLEMYGDANLVAVKVDKAGGRSGGDVGAGGENAMVKLITVAPELQGVMGSIRKLKDAGFVVSMGHSTATTSQALEAVNRGASMITHLFNAMPQLHHREPGILGLLGMNQATSSGPGRLSLHTSQMVRSVAASPRRCDPSDEPPFTRSRSGSSSDEVLSSSPSSAMSQQRRTRSTLMNLETDQFGAQTVTRRSDSRKPYWSIIADGVHVHPMAVNLAYQSHPEGCVLITDAVQLMDPALPDGLYPWRSPEHLIEKSGDSITLSGTDTLAGAAVSLDTCVRNMSTFCSIPLSRAIHHATRTPAKALGLKVESTKGAIRVGWDADLCVWDRFTGQVLSTWVGGKEIYNSTSVKA</sequence>
<keyword evidence="5" id="KW-1185">Reference proteome</keyword>
<accession>A0A8K0JJB5</accession>
<keyword evidence="1" id="KW-0378">Hydrolase</keyword>
<dbReference type="OrthoDB" id="10264777at2759"/>
<reference evidence="4" key="1">
    <citation type="submission" date="2020-04" db="EMBL/GenBank/DDBJ databases">
        <title>Analysis of mating type loci in Filobasidium floriforme.</title>
        <authorList>
            <person name="Nowrousian M."/>
        </authorList>
    </citation>
    <scope>NUCLEOTIDE SEQUENCE</scope>
    <source>
        <strain evidence="4">CBS 6242</strain>
    </source>
</reference>
<feature type="domain" description="Amidohydrolase-related" evidence="3">
    <location>
        <begin position="409"/>
        <end position="550"/>
    </location>
</feature>
<dbReference type="Pfam" id="PF01979">
    <property type="entry name" value="Amidohydro_1"/>
    <property type="match status" value="2"/>
</dbReference>
<feature type="region of interest" description="Disordered" evidence="2">
    <location>
        <begin position="313"/>
        <end position="380"/>
    </location>
</feature>
<dbReference type="InterPro" id="IPR011059">
    <property type="entry name" value="Metal-dep_hydrolase_composite"/>
</dbReference>
<dbReference type="SUPFAM" id="SSF51556">
    <property type="entry name" value="Metallo-dependent hydrolases"/>
    <property type="match status" value="1"/>
</dbReference>
<evidence type="ECO:0000259" key="3">
    <source>
        <dbReference type="Pfam" id="PF01979"/>
    </source>
</evidence>
<feature type="domain" description="Amidohydrolase-related" evidence="3">
    <location>
        <begin position="92"/>
        <end position="300"/>
    </location>
</feature>
<dbReference type="EMBL" id="JABELV010000111">
    <property type="protein sequence ID" value="KAG7530682.1"/>
    <property type="molecule type" value="Genomic_DNA"/>
</dbReference>
<dbReference type="GO" id="GO:0006046">
    <property type="term" value="P:N-acetylglucosamine catabolic process"/>
    <property type="evidence" value="ECO:0007669"/>
    <property type="project" value="TreeGrafter"/>
</dbReference>
<name>A0A8K0JJB5_9TREE</name>
<dbReference type="Proteomes" id="UP000812966">
    <property type="component" value="Unassembled WGS sequence"/>
</dbReference>
<dbReference type="Gene3D" id="3.20.20.140">
    <property type="entry name" value="Metal-dependent hydrolases"/>
    <property type="match status" value="1"/>
</dbReference>
<dbReference type="AlphaFoldDB" id="A0A8K0JJB5"/>
<evidence type="ECO:0000313" key="4">
    <source>
        <dbReference type="EMBL" id="KAG7530682.1"/>
    </source>
</evidence>
<comment type="caution">
    <text evidence="4">The sequence shown here is derived from an EMBL/GenBank/DDBJ whole genome shotgun (WGS) entry which is preliminary data.</text>
</comment>
<dbReference type="SUPFAM" id="SSF51338">
    <property type="entry name" value="Composite domain of metallo-dependent hydrolases"/>
    <property type="match status" value="1"/>
</dbReference>
<proteinExistence type="predicted"/>
<feature type="compositionally biased region" description="Low complexity" evidence="2">
    <location>
        <begin position="355"/>
        <end position="374"/>
    </location>
</feature>
<feature type="compositionally biased region" description="Polar residues" evidence="2">
    <location>
        <begin position="316"/>
        <end position="334"/>
    </location>
</feature>
<evidence type="ECO:0000256" key="2">
    <source>
        <dbReference type="SAM" id="MobiDB-lite"/>
    </source>
</evidence>
<evidence type="ECO:0000256" key="1">
    <source>
        <dbReference type="ARBA" id="ARBA00022801"/>
    </source>
</evidence>